<evidence type="ECO:0000256" key="9">
    <source>
        <dbReference type="NCBIfam" id="TIGR03303"/>
    </source>
</evidence>
<evidence type="ECO:0000256" key="5">
    <source>
        <dbReference type="ARBA" id="ARBA00022737"/>
    </source>
</evidence>
<dbReference type="Pfam" id="PF01103">
    <property type="entry name" value="Omp85"/>
    <property type="match status" value="1"/>
</dbReference>
<gene>
    <name evidence="8" type="primary">bamA</name>
    <name evidence="11" type="ORF">BFP76_05585</name>
</gene>
<evidence type="ECO:0000256" key="8">
    <source>
        <dbReference type="HAMAP-Rule" id="MF_01430"/>
    </source>
</evidence>
<name>A0A2G5K7I6_9RHOB</name>
<keyword evidence="4 8" id="KW-0732">Signal</keyword>
<dbReference type="HAMAP" id="MF_01430">
    <property type="entry name" value="OM_assembly_BamA"/>
    <property type="match status" value="1"/>
</dbReference>
<comment type="similarity">
    <text evidence="8">Belongs to the BamA family.</text>
</comment>
<evidence type="ECO:0000256" key="3">
    <source>
        <dbReference type="ARBA" id="ARBA00022692"/>
    </source>
</evidence>
<dbReference type="PIRSF" id="PIRSF006076">
    <property type="entry name" value="OM_assembly_OMP85"/>
    <property type="match status" value="1"/>
</dbReference>
<dbReference type="PANTHER" id="PTHR12815">
    <property type="entry name" value="SORTING AND ASSEMBLY MACHINERY SAMM50 PROTEIN FAMILY MEMBER"/>
    <property type="match status" value="1"/>
</dbReference>
<proteinExistence type="inferred from homology"/>
<dbReference type="Proteomes" id="UP000231516">
    <property type="component" value="Unassembled WGS sequence"/>
</dbReference>
<evidence type="ECO:0000259" key="10">
    <source>
        <dbReference type="PROSITE" id="PS51779"/>
    </source>
</evidence>
<dbReference type="PANTHER" id="PTHR12815:SF23">
    <property type="entry name" value="OUTER MEMBRANE PROTEIN ASSEMBLY FACTOR BAMA"/>
    <property type="match status" value="1"/>
</dbReference>
<evidence type="ECO:0000313" key="12">
    <source>
        <dbReference type="Proteomes" id="UP000231516"/>
    </source>
</evidence>
<dbReference type="NCBIfam" id="TIGR03303">
    <property type="entry name" value="OM_YaeT"/>
    <property type="match status" value="1"/>
</dbReference>
<dbReference type="OrthoDB" id="9803054at2"/>
<dbReference type="EMBL" id="MDGM01000012">
    <property type="protein sequence ID" value="PIB24654.1"/>
    <property type="molecule type" value="Genomic_DNA"/>
</dbReference>
<evidence type="ECO:0000256" key="2">
    <source>
        <dbReference type="ARBA" id="ARBA00022452"/>
    </source>
</evidence>
<reference evidence="11 12" key="1">
    <citation type="submission" date="2016-08" db="EMBL/GenBank/DDBJ databases">
        <title>Draft genome of Amylibacter sp. strain 4G11.</title>
        <authorList>
            <person name="Wong S.-K."/>
            <person name="Hamasaki K."/>
            <person name="Yoshizawa S."/>
        </authorList>
    </citation>
    <scope>NUCLEOTIDE SEQUENCE [LARGE SCALE GENOMIC DNA]</scope>
    <source>
        <strain evidence="11 12">4G11</strain>
    </source>
</reference>
<sequence length="786" mass="86852">MSSTKRLSAAGRMAAQLTFVGVLSATTGLISQPHVAQAQSISYQSVEVRGNARIASSTILSIAAVELGVVTSPAKINSAVQRLYQTGFFEAVDIDVQGSNLVINVVENPTINRVSIEGNRRLKDDILLGLIESSSRQTYSPTRAESDTQKIAEAYAASGRVATQITPKVIKRSQNRVDLVFQVVEGSISEIESVSFVGNRNYSDRRLRSVIESKRAGIFRALSKRDTFVADRIEFDKQKLTEFYLNNGYIDFEVLGASSDLTRSQDSFGVTFNVREGQQYNYGEVTIVSNEPDVDAADFQNLQKIKNGRRYDPRKLNDLIDNIEVRANRLNYPFLVARPNISRNDDTRTLDIEISLERGQRAFIERIDIEGNSITLDKVIRREFKVAEGDPFNQRAIQQAADRVRALDYFEEVNVEAREGSAAGRAVIDVNVKEKTTGSLGFGVGYNSSNGPVGNVEISQRNFLGRGQSVRFGISTSGEAKDFQLAFTEPQFLDRDLAVGFDLSGRTTSSSYLPVDFETIQFSPRVSFPTGEDGRFTIYYKLARSEVLRQETDDSTDDMPLYEDASAITLADVDDGAVMTSSIGFGYKIDKRDSIISPTSGYTLSFDQEFAGLGGDVSFSKTSANFKMFRSFFNDNVVVTAELEGGYLHNIDRGSRITNRFFLGGDQLRGFEDYGIGPRDASTGDPVGGNTYAVARLEASFPIGLPEEYGIYGGLFYDIGSVWGIDDTFGSDLNGEDSSAIIRSAVGFSIFWDTAIGPLRFNFAKPLKKQAYDETETFRFTVDTRF</sequence>
<evidence type="ECO:0000313" key="11">
    <source>
        <dbReference type="EMBL" id="PIB24654.1"/>
    </source>
</evidence>
<keyword evidence="6 8" id="KW-0472">Membrane</keyword>
<feature type="domain" description="POTRA" evidence="10">
    <location>
        <begin position="362"/>
        <end position="435"/>
    </location>
</feature>
<dbReference type="RefSeq" id="WP_099593204.1">
    <property type="nucleotide sequence ID" value="NZ_MDGM01000012.1"/>
</dbReference>
<dbReference type="Gene3D" id="3.10.20.310">
    <property type="entry name" value="membrane protein fhac"/>
    <property type="match status" value="5"/>
</dbReference>
<dbReference type="GO" id="GO:0043165">
    <property type="term" value="P:Gram-negative-bacterium-type cell outer membrane assembly"/>
    <property type="evidence" value="ECO:0007669"/>
    <property type="project" value="UniProtKB-UniRule"/>
</dbReference>
<dbReference type="Pfam" id="PF07244">
    <property type="entry name" value="POTRA"/>
    <property type="match status" value="5"/>
</dbReference>
<comment type="caution">
    <text evidence="11">The sequence shown here is derived from an EMBL/GenBank/DDBJ whole genome shotgun (WGS) entry which is preliminary data.</text>
</comment>
<keyword evidence="2 8" id="KW-1134">Transmembrane beta strand</keyword>
<dbReference type="InterPro" id="IPR034746">
    <property type="entry name" value="POTRA"/>
</dbReference>
<dbReference type="PROSITE" id="PS51779">
    <property type="entry name" value="POTRA"/>
    <property type="match status" value="3"/>
</dbReference>
<dbReference type="InterPro" id="IPR000184">
    <property type="entry name" value="Bac_surfAg_D15"/>
</dbReference>
<keyword evidence="12" id="KW-1185">Reference proteome</keyword>
<comment type="subcellular location">
    <subcellularLocation>
        <location evidence="8">Cell outer membrane</location>
    </subcellularLocation>
    <subcellularLocation>
        <location evidence="1">Membrane</location>
    </subcellularLocation>
</comment>
<evidence type="ECO:0000256" key="4">
    <source>
        <dbReference type="ARBA" id="ARBA00022729"/>
    </source>
</evidence>
<feature type="domain" description="POTRA" evidence="10">
    <location>
        <begin position="109"/>
        <end position="186"/>
    </location>
</feature>
<feature type="domain" description="POTRA" evidence="10">
    <location>
        <begin position="41"/>
        <end position="108"/>
    </location>
</feature>
<keyword evidence="5 8" id="KW-0677">Repeat</keyword>
<organism evidence="11 12">
    <name type="scientific">Paramylibacter kogurei</name>
    <dbReference type="NCBI Taxonomy" id="1889778"/>
    <lineage>
        <taxon>Bacteria</taxon>
        <taxon>Pseudomonadati</taxon>
        <taxon>Pseudomonadota</taxon>
        <taxon>Alphaproteobacteria</taxon>
        <taxon>Rhodobacterales</taxon>
        <taxon>Paracoccaceae</taxon>
        <taxon>Paramylibacter</taxon>
    </lineage>
</organism>
<dbReference type="InterPro" id="IPR039910">
    <property type="entry name" value="D15-like"/>
</dbReference>
<keyword evidence="7 8" id="KW-0998">Cell outer membrane</keyword>
<evidence type="ECO:0000256" key="7">
    <source>
        <dbReference type="ARBA" id="ARBA00023237"/>
    </source>
</evidence>
<dbReference type="Gene3D" id="2.40.160.50">
    <property type="entry name" value="membrane protein fhac: a member of the omp85/tpsb transporter family"/>
    <property type="match status" value="1"/>
</dbReference>
<evidence type="ECO:0000256" key="1">
    <source>
        <dbReference type="ARBA" id="ARBA00004370"/>
    </source>
</evidence>
<dbReference type="GO" id="GO:0009279">
    <property type="term" value="C:cell outer membrane"/>
    <property type="evidence" value="ECO:0007669"/>
    <property type="project" value="UniProtKB-SubCell"/>
</dbReference>
<keyword evidence="3 8" id="KW-0812">Transmembrane</keyword>
<dbReference type="InterPro" id="IPR023707">
    <property type="entry name" value="OM_assembly_BamA"/>
</dbReference>
<dbReference type="GO" id="GO:0051205">
    <property type="term" value="P:protein insertion into membrane"/>
    <property type="evidence" value="ECO:0007669"/>
    <property type="project" value="UniProtKB-UniRule"/>
</dbReference>
<accession>A0A2G5K7I6</accession>
<evidence type="ECO:0000256" key="6">
    <source>
        <dbReference type="ARBA" id="ARBA00023136"/>
    </source>
</evidence>
<comment type="subunit">
    <text evidence="8">Part of the Bam complex.</text>
</comment>
<dbReference type="AlphaFoldDB" id="A0A2G5K7I6"/>
<protein>
    <recommendedName>
        <fullName evidence="8 9">Outer membrane protein assembly factor BamA</fullName>
    </recommendedName>
</protein>
<dbReference type="InterPro" id="IPR010827">
    <property type="entry name" value="BamA/TamA_POTRA"/>
</dbReference>
<comment type="function">
    <text evidence="8">Part of the outer membrane protein assembly complex, which is involved in assembly and insertion of beta-barrel proteins into the outer membrane.</text>
</comment>